<protein>
    <submittedName>
        <fullName evidence="2">Uncharacterized protein</fullName>
    </submittedName>
</protein>
<keyword evidence="1" id="KW-1133">Transmembrane helix</keyword>
<feature type="transmembrane region" description="Helical" evidence="1">
    <location>
        <begin position="7"/>
        <end position="27"/>
    </location>
</feature>
<feature type="transmembrane region" description="Helical" evidence="1">
    <location>
        <begin position="39"/>
        <end position="59"/>
    </location>
</feature>
<dbReference type="Proteomes" id="UP000288096">
    <property type="component" value="Unassembled WGS sequence"/>
</dbReference>
<reference evidence="3" key="2">
    <citation type="submission" date="2019-01" db="EMBL/GenBank/DDBJ databases">
        <title>Genome sequence of Desulfonema ishimotonii strain Tokyo 01.</title>
        <authorList>
            <person name="Fukui M."/>
        </authorList>
    </citation>
    <scope>NUCLEOTIDE SEQUENCE [LARGE SCALE GENOMIC DNA]</scope>
    <source>
        <strain evidence="3">Tokyo 01</strain>
    </source>
</reference>
<keyword evidence="1" id="KW-0472">Membrane</keyword>
<evidence type="ECO:0000313" key="3">
    <source>
        <dbReference type="Proteomes" id="UP000288096"/>
    </source>
</evidence>
<name>A0A401FSD7_9BACT</name>
<evidence type="ECO:0000313" key="2">
    <source>
        <dbReference type="EMBL" id="GBC59877.1"/>
    </source>
</evidence>
<dbReference type="EMBL" id="BEXT01000001">
    <property type="protein sequence ID" value="GBC59877.1"/>
    <property type="molecule type" value="Genomic_DNA"/>
</dbReference>
<gene>
    <name evidence="2" type="ORF">DENIS_0818</name>
</gene>
<keyword evidence="3" id="KW-1185">Reference proteome</keyword>
<comment type="caution">
    <text evidence="2">The sequence shown here is derived from an EMBL/GenBank/DDBJ whole genome shotgun (WGS) entry which is preliminary data.</text>
</comment>
<sequence length="78" mass="8795">MPKNRSVFQMVWGVLLIMAGIGVFIRIPQVMPRIETIEYFASAAIFVRFCFYLMGILLMGGGAKKIYGYCHQSGPDDE</sequence>
<reference evidence="3" key="1">
    <citation type="submission" date="2017-11" db="EMBL/GenBank/DDBJ databases">
        <authorList>
            <person name="Watanabe M."/>
            <person name="Kojima H."/>
        </authorList>
    </citation>
    <scope>NUCLEOTIDE SEQUENCE [LARGE SCALE GENOMIC DNA]</scope>
    <source>
        <strain evidence="3">Tokyo 01</strain>
    </source>
</reference>
<organism evidence="2 3">
    <name type="scientific">Desulfonema ishimotonii</name>
    <dbReference type="NCBI Taxonomy" id="45657"/>
    <lineage>
        <taxon>Bacteria</taxon>
        <taxon>Pseudomonadati</taxon>
        <taxon>Thermodesulfobacteriota</taxon>
        <taxon>Desulfobacteria</taxon>
        <taxon>Desulfobacterales</taxon>
        <taxon>Desulfococcaceae</taxon>
        <taxon>Desulfonema</taxon>
    </lineage>
</organism>
<dbReference type="RefSeq" id="WP_231714395.1">
    <property type="nucleotide sequence ID" value="NZ_BEXT01000001.1"/>
</dbReference>
<keyword evidence="1" id="KW-0812">Transmembrane</keyword>
<dbReference type="AlphaFoldDB" id="A0A401FSD7"/>
<accession>A0A401FSD7</accession>
<proteinExistence type="predicted"/>
<evidence type="ECO:0000256" key="1">
    <source>
        <dbReference type="SAM" id="Phobius"/>
    </source>
</evidence>